<name>A0A549SCJ7_METSR</name>
<dbReference type="InterPro" id="IPR052909">
    <property type="entry name" value="Transposase_6_like"/>
</dbReference>
<reference evidence="2 3" key="1">
    <citation type="submission" date="2019-07" db="EMBL/GenBank/DDBJ databases">
        <title>Ln-dependent methylotrophs.</title>
        <authorList>
            <person name="Tani A."/>
        </authorList>
    </citation>
    <scope>NUCLEOTIDE SEQUENCE [LARGE SCALE GENOMIC DNA]</scope>
    <source>
        <strain evidence="2 3">SM89A</strain>
    </source>
</reference>
<dbReference type="PANTHER" id="PTHR46637:SF1">
    <property type="entry name" value="BLL5188 PROTEIN"/>
    <property type="match status" value="1"/>
</dbReference>
<accession>A0A549SCJ7</accession>
<dbReference type="Pfam" id="PF13340">
    <property type="entry name" value="DUF4096"/>
    <property type="match status" value="1"/>
</dbReference>
<dbReference type="PANTHER" id="PTHR46637">
    <property type="entry name" value="TIS1421-TRANSPOSASE PROTEIN A"/>
    <property type="match status" value="1"/>
</dbReference>
<gene>
    <name evidence="2" type="ORF">FM996_21480</name>
</gene>
<dbReference type="Proteomes" id="UP000316781">
    <property type="component" value="Unassembled WGS sequence"/>
</dbReference>
<dbReference type="AlphaFoldDB" id="A0A549SCJ7"/>
<organism evidence="2 3">
    <name type="scientific">Methylosinus sporium</name>
    <dbReference type="NCBI Taxonomy" id="428"/>
    <lineage>
        <taxon>Bacteria</taxon>
        <taxon>Pseudomonadati</taxon>
        <taxon>Pseudomonadota</taxon>
        <taxon>Alphaproteobacteria</taxon>
        <taxon>Hyphomicrobiales</taxon>
        <taxon>Methylocystaceae</taxon>
        <taxon>Methylosinus</taxon>
    </lineage>
</organism>
<dbReference type="EMBL" id="VJMF01000136">
    <property type="protein sequence ID" value="TRL22039.1"/>
    <property type="molecule type" value="Genomic_DNA"/>
</dbReference>
<dbReference type="InterPro" id="IPR025161">
    <property type="entry name" value="IS402-like_dom"/>
</dbReference>
<feature type="domain" description="Insertion element IS402-like" evidence="1">
    <location>
        <begin position="30"/>
        <end position="77"/>
    </location>
</feature>
<protein>
    <submittedName>
        <fullName evidence="2">Transposase</fullName>
    </submittedName>
</protein>
<evidence type="ECO:0000313" key="2">
    <source>
        <dbReference type="EMBL" id="TRL22039.1"/>
    </source>
</evidence>
<evidence type="ECO:0000259" key="1">
    <source>
        <dbReference type="Pfam" id="PF13340"/>
    </source>
</evidence>
<dbReference type="RefSeq" id="WP_142864733.1">
    <property type="nucleotide sequence ID" value="NZ_VJMF01000136.1"/>
</dbReference>
<evidence type="ECO:0000313" key="3">
    <source>
        <dbReference type="Proteomes" id="UP000316781"/>
    </source>
</evidence>
<comment type="caution">
    <text evidence="2">The sequence shown here is derived from an EMBL/GenBank/DDBJ whole genome shotgun (WGS) entry which is preliminary data.</text>
</comment>
<sequence>MSSACSPASLCHEPILFRSGGDAGSATRVKRGRPPRDHRRVIDGVLWIALTGGAWRELPAEYGNWSSVYRQFLRWSEGRPMAPSARCPAGERRADASKARLYAARRQKMLEPVNVVDAILDIGVAHQRAEQR</sequence>
<proteinExistence type="predicted"/>